<feature type="region of interest" description="Disordered" evidence="1">
    <location>
        <begin position="236"/>
        <end position="255"/>
    </location>
</feature>
<sequence>MSNCKTITELYKYLTKDKECKKKKKHNNEKKVIPCINNLIDNTNRLTDHKINSLGLVMKNILSNLKLPDNHHNNNHNIFTYDRPGNYRKNFPKDCKILLQMMGGGGSGGVSYIHNEIIIYAGGGGAGQYYSQYIKVEKNSYWEIEIGSAENNTELKIYDCKNKLLLSIVAIGGKPGVYITPEIINKNPEKGNSRFRELIYGGSCHDNNGNGSNGCISVPSITGKTGDGGQIIGKTGIGGKGGTPEHPDGGDGFYGSGGGGALPYSNPGIGGSGYLIGEIIE</sequence>
<proteinExistence type="predicted"/>
<dbReference type="EMBL" id="MN739695">
    <property type="protein sequence ID" value="QHT21596.1"/>
    <property type="molecule type" value="Genomic_DNA"/>
</dbReference>
<protein>
    <submittedName>
        <fullName evidence="2">Uncharacterized protein</fullName>
    </submittedName>
</protein>
<organism evidence="2">
    <name type="scientific">viral metagenome</name>
    <dbReference type="NCBI Taxonomy" id="1070528"/>
    <lineage>
        <taxon>unclassified sequences</taxon>
        <taxon>metagenomes</taxon>
        <taxon>organismal metagenomes</taxon>
    </lineage>
</organism>
<name>A0A6C0DXA7_9ZZZZ</name>
<reference evidence="2" key="1">
    <citation type="journal article" date="2020" name="Nature">
        <title>Giant virus diversity and host interactions through global metagenomics.</title>
        <authorList>
            <person name="Schulz F."/>
            <person name="Roux S."/>
            <person name="Paez-Espino D."/>
            <person name="Jungbluth S."/>
            <person name="Walsh D.A."/>
            <person name="Denef V.J."/>
            <person name="McMahon K.D."/>
            <person name="Konstantinidis K.T."/>
            <person name="Eloe-Fadrosh E.A."/>
            <person name="Kyrpides N.C."/>
            <person name="Woyke T."/>
        </authorList>
    </citation>
    <scope>NUCLEOTIDE SEQUENCE</scope>
    <source>
        <strain evidence="2">GVMAG-M-3300023179-103</strain>
    </source>
</reference>
<evidence type="ECO:0000313" key="2">
    <source>
        <dbReference type="EMBL" id="QHT21596.1"/>
    </source>
</evidence>
<accession>A0A6C0DXA7</accession>
<dbReference type="AlphaFoldDB" id="A0A6C0DXA7"/>
<evidence type="ECO:0000256" key="1">
    <source>
        <dbReference type="SAM" id="MobiDB-lite"/>
    </source>
</evidence>